<dbReference type="RefSeq" id="WP_149098412.1">
    <property type="nucleotide sequence ID" value="NZ_BMMG01000003.1"/>
</dbReference>
<evidence type="ECO:0000313" key="3">
    <source>
        <dbReference type="EMBL" id="MFA1770381.1"/>
    </source>
</evidence>
<reference evidence="3 5" key="3">
    <citation type="submission" date="2024-08" db="EMBL/GenBank/DDBJ databases">
        <authorList>
            <person name="Wei W."/>
        </authorList>
    </citation>
    <scope>NUCLEOTIDE SEQUENCE [LARGE SCALE GENOMIC DNA]</scope>
    <source>
        <strain evidence="3 5">XU2</strain>
    </source>
</reference>
<name>A0A5M8QEN8_9BACT</name>
<dbReference type="EMBL" id="VKKZ01000020">
    <property type="protein sequence ID" value="KAA6434469.1"/>
    <property type="molecule type" value="Genomic_DNA"/>
</dbReference>
<dbReference type="EMBL" id="JBGOGF010000002">
    <property type="protein sequence ID" value="MFA1770381.1"/>
    <property type="molecule type" value="Genomic_DNA"/>
</dbReference>
<comment type="caution">
    <text evidence="2">The sequence shown here is derived from an EMBL/GenBank/DDBJ whole genome shotgun (WGS) entry which is preliminary data.</text>
</comment>
<accession>A0A5M8QEN8</accession>
<feature type="coiled-coil region" evidence="1">
    <location>
        <begin position="1"/>
        <end position="31"/>
    </location>
</feature>
<sequence length="101" mass="11631">MERKETTTEALQDLLAKLENLEVTAQEEQGISLELLGYLKEALALLQEVYEDKAMEAIHGHVINYCIMKLEFAKTQVEYGDVEEGLKFTQHVLHYYLKEIG</sequence>
<keyword evidence="5" id="KW-1185">Reference proteome</keyword>
<evidence type="ECO:0000313" key="5">
    <source>
        <dbReference type="Proteomes" id="UP001570846"/>
    </source>
</evidence>
<evidence type="ECO:0000256" key="1">
    <source>
        <dbReference type="SAM" id="Coils"/>
    </source>
</evidence>
<proteinExistence type="predicted"/>
<evidence type="ECO:0000313" key="2">
    <source>
        <dbReference type="EMBL" id="KAA6434469.1"/>
    </source>
</evidence>
<dbReference type="Proteomes" id="UP000323866">
    <property type="component" value="Unassembled WGS sequence"/>
</dbReference>
<reference evidence="2 4" key="2">
    <citation type="submission" date="2019-09" db="EMBL/GenBank/DDBJ databases">
        <title>A bacterium isolated from glacier soil.</title>
        <authorList>
            <person name="Liu Q."/>
        </authorList>
    </citation>
    <scope>NUCLEOTIDE SEQUENCE [LARGE SCALE GENOMIC DNA]</scope>
    <source>
        <strain evidence="2 4">MDT1-10-3</strain>
    </source>
</reference>
<keyword evidence="1" id="KW-0175">Coiled coil</keyword>
<dbReference type="OrthoDB" id="894123at2"/>
<dbReference type="Proteomes" id="UP001570846">
    <property type="component" value="Unassembled WGS sequence"/>
</dbReference>
<gene>
    <name evidence="3" type="ORF">ACD591_03695</name>
    <name evidence="2" type="ORF">FOE74_09765</name>
</gene>
<protein>
    <submittedName>
        <fullName evidence="2">Uncharacterized protein</fullName>
    </submittedName>
</protein>
<reference evidence="2 4" key="1">
    <citation type="submission" date="2019-07" db="EMBL/GenBank/DDBJ databases">
        <authorList>
            <person name="Qu J.-H."/>
        </authorList>
    </citation>
    <scope>NUCLEOTIDE SEQUENCE [LARGE SCALE GENOMIC DNA]</scope>
    <source>
        <strain evidence="2 4">MDT1-10-3</strain>
    </source>
</reference>
<organism evidence="2 4">
    <name type="scientific">Rufibacter glacialis</name>
    <dbReference type="NCBI Taxonomy" id="1259555"/>
    <lineage>
        <taxon>Bacteria</taxon>
        <taxon>Pseudomonadati</taxon>
        <taxon>Bacteroidota</taxon>
        <taxon>Cytophagia</taxon>
        <taxon>Cytophagales</taxon>
        <taxon>Hymenobacteraceae</taxon>
        <taxon>Rufibacter</taxon>
    </lineage>
</organism>
<evidence type="ECO:0000313" key="4">
    <source>
        <dbReference type="Proteomes" id="UP000323866"/>
    </source>
</evidence>
<dbReference type="AlphaFoldDB" id="A0A5M8QEN8"/>